<dbReference type="SUPFAM" id="SSF56112">
    <property type="entry name" value="Protein kinase-like (PK-like)"/>
    <property type="match status" value="1"/>
</dbReference>
<organism evidence="1 2">
    <name type="scientific">Sulfobacillus benefaciens</name>
    <dbReference type="NCBI Taxonomy" id="453960"/>
    <lineage>
        <taxon>Bacteria</taxon>
        <taxon>Bacillati</taxon>
        <taxon>Bacillota</taxon>
        <taxon>Clostridia</taxon>
        <taxon>Eubacteriales</taxon>
        <taxon>Clostridiales Family XVII. Incertae Sedis</taxon>
        <taxon>Sulfobacillus</taxon>
    </lineage>
</organism>
<evidence type="ECO:0000313" key="2">
    <source>
        <dbReference type="Proteomes" id="UP000242972"/>
    </source>
</evidence>
<dbReference type="EMBL" id="PXYW01000015">
    <property type="protein sequence ID" value="PSR33912.1"/>
    <property type="molecule type" value="Genomic_DNA"/>
</dbReference>
<gene>
    <name evidence="1" type="ORF">C7B46_07945</name>
</gene>
<dbReference type="InterPro" id="IPR011009">
    <property type="entry name" value="Kinase-like_dom_sf"/>
</dbReference>
<evidence type="ECO:0000313" key="1">
    <source>
        <dbReference type="EMBL" id="PSR33912.1"/>
    </source>
</evidence>
<comment type="caution">
    <text evidence="1">The sequence shown here is derived from an EMBL/GenBank/DDBJ whole genome shotgun (WGS) entry which is preliminary data.</text>
</comment>
<sequence>MPNLSDLSAINLAPLFPSTYLNQHLLPAVHPGQASWVWVVKTADGEQIVRTSRWCNVPDEDFWQAALRLFHADTSNMTQVGDLYRYLRTISVIPTPNMLGVNNIGRQTFLIVEKLPGYTLASFNDLPNQSLIMFGKSLARIHSGRYSCFGSLPTLQGCRPVSQFHTLAVSVMEYLVTRYHAEDRDLRDYWAESLDQWKHLPPLDFASPIMLDMDPTQFLTDGTTITGMVDIELYVSGPRHLELIGLEYLLDQDHANAFRLGYETVLPLPALEPFRKAYRLLLGLMSFQGLVDWPCWMNAPIRFEH</sequence>
<keyword evidence="1" id="KW-0808">Transferase</keyword>
<dbReference type="AlphaFoldDB" id="A0A2T2XHK0"/>
<dbReference type="GO" id="GO:0016740">
    <property type="term" value="F:transferase activity"/>
    <property type="evidence" value="ECO:0007669"/>
    <property type="project" value="UniProtKB-KW"/>
</dbReference>
<name>A0A2T2XHK0_9FIRM</name>
<protein>
    <submittedName>
        <fullName evidence="1">Aminoglycoside phosphotransferase</fullName>
    </submittedName>
</protein>
<accession>A0A2T2XHK0</accession>
<reference evidence="1 2" key="1">
    <citation type="journal article" date="2014" name="BMC Genomics">
        <title>Comparison of environmental and isolate Sulfobacillus genomes reveals diverse carbon, sulfur, nitrogen, and hydrogen metabolisms.</title>
        <authorList>
            <person name="Justice N.B."/>
            <person name="Norman A."/>
            <person name="Brown C.T."/>
            <person name="Singh A."/>
            <person name="Thomas B.C."/>
            <person name="Banfield J.F."/>
        </authorList>
    </citation>
    <scope>NUCLEOTIDE SEQUENCE [LARGE SCALE GENOMIC DNA]</scope>
    <source>
        <strain evidence="1">AMDSBA4</strain>
    </source>
</reference>
<proteinExistence type="predicted"/>
<dbReference type="Proteomes" id="UP000242972">
    <property type="component" value="Unassembled WGS sequence"/>
</dbReference>